<dbReference type="InterPro" id="IPR001464">
    <property type="entry name" value="Annexin"/>
</dbReference>
<evidence type="ECO:0000313" key="5">
    <source>
        <dbReference type="Proteomes" id="UP000321570"/>
    </source>
</evidence>
<evidence type="ECO:0000256" key="1">
    <source>
        <dbReference type="ARBA" id="ARBA00007831"/>
    </source>
</evidence>
<dbReference type="SMART" id="SM00335">
    <property type="entry name" value="ANX"/>
    <property type="match status" value="2"/>
</dbReference>
<dbReference type="Pfam" id="PF00191">
    <property type="entry name" value="Annexin"/>
    <property type="match status" value="2"/>
</dbReference>
<dbReference type="InterPro" id="IPR018502">
    <property type="entry name" value="Annexin_repeat"/>
</dbReference>
<dbReference type="PROSITE" id="PS51897">
    <property type="entry name" value="ANNEXIN_2"/>
    <property type="match status" value="2"/>
</dbReference>
<dbReference type="AlphaFoldDB" id="A0A564YZK4"/>
<name>A0A564YZK4_HYMDI</name>
<dbReference type="FunFam" id="1.10.220.10:FF:000004">
    <property type="entry name" value="Annexin"/>
    <property type="match status" value="1"/>
</dbReference>
<dbReference type="PRINTS" id="PR00196">
    <property type="entry name" value="ANNEXIN"/>
</dbReference>
<keyword evidence="3" id="KW-0041">Annexin</keyword>
<dbReference type="FunFam" id="1.10.220.10:FF:000003">
    <property type="entry name" value="Annexin"/>
    <property type="match status" value="1"/>
</dbReference>
<accession>A0A564YZK4</accession>
<dbReference type="PANTHER" id="PTHR10502:SF102">
    <property type="entry name" value="ANNEXIN B11"/>
    <property type="match status" value="1"/>
</dbReference>
<gene>
    <name evidence="4" type="ORF">WMSIL1_LOCUS11109</name>
</gene>
<sequence>MACLHPFRNFNADADAQALHKAMKGIGCDEDEIIVILAHRTVQQRKEIEVSYKAQYGRDLKEQLKKELRGDFEHVVLWSFLSPPQVNAAALKKAMKGAGTNEDMLIDVICTADNREIDEIKTAFQEMTGKSLEDEIESETSGDFRRVLIAILQGSRSTAFDKSQARADAQELFDAGEE</sequence>
<dbReference type="GO" id="GO:0012506">
    <property type="term" value="C:vesicle membrane"/>
    <property type="evidence" value="ECO:0007669"/>
    <property type="project" value="TreeGrafter"/>
</dbReference>
<dbReference type="GO" id="GO:0005634">
    <property type="term" value="C:nucleus"/>
    <property type="evidence" value="ECO:0007669"/>
    <property type="project" value="TreeGrafter"/>
</dbReference>
<dbReference type="GO" id="GO:0005886">
    <property type="term" value="C:plasma membrane"/>
    <property type="evidence" value="ECO:0007669"/>
    <property type="project" value="TreeGrafter"/>
</dbReference>
<evidence type="ECO:0000256" key="2">
    <source>
        <dbReference type="ARBA" id="ARBA00022737"/>
    </source>
</evidence>
<evidence type="ECO:0000313" key="4">
    <source>
        <dbReference type="EMBL" id="VUZ52610.1"/>
    </source>
</evidence>
<protein>
    <recommendedName>
        <fullName evidence="6">Annexin</fullName>
    </recommendedName>
</protein>
<dbReference type="Gene3D" id="1.10.220.10">
    <property type="entry name" value="Annexin"/>
    <property type="match status" value="2"/>
</dbReference>
<organism evidence="4 5">
    <name type="scientific">Hymenolepis diminuta</name>
    <name type="common">Rat tapeworm</name>
    <dbReference type="NCBI Taxonomy" id="6216"/>
    <lineage>
        <taxon>Eukaryota</taxon>
        <taxon>Metazoa</taxon>
        <taxon>Spiralia</taxon>
        <taxon>Lophotrochozoa</taxon>
        <taxon>Platyhelminthes</taxon>
        <taxon>Cestoda</taxon>
        <taxon>Eucestoda</taxon>
        <taxon>Cyclophyllidea</taxon>
        <taxon>Hymenolepididae</taxon>
        <taxon>Hymenolepis</taxon>
    </lineage>
</organism>
<dbReference type="GO" id="GO:0005509">
    <property type="term" value="F:calcium ion binding"/>
    <property type="evidence" value="ECO:0007669"/>
    <property type="project" value="InterPro"/>
</dbReference>
<dbReference type="Proteomes" id="UP000321570">
    <property type="component" value="Unassembled WGS sequence"/>
</dbReference>
<dbReference type="GO" id="GO:0005737">
    <property type="term" value="C:cytoplasm"/>
    <property type="evidence" value="ECO:0007669"/>
    <property type="project" value="TreeGrafter"/>
</dbReference>
<keyword evidence="2" id="KW-0677">Repeat</keyword>
<comment type="similarity">
    <text evidence="1">Belongs to the annexin family.</text>
</comment>
<dbReference type="GO" id="GO:0005544">
    <property type="term" value="F:calcium-dependent phospholipid binding"/>
    <property type="evidence" value="ECO:0007669"/>
    <property type="project" value="InterPro"/>
</dbReference>
<keyword evidence="5" id="KW-1185">Reference proteome</keyword>
<evidence type="ECO:0000256" key="3">
    <source>
        <dbReference type="ARBA" id="ARBA00023216"/>
    </source>
</evidence>
<dbReference type="EMBL" id="CABIJS010000510">
    <property type="protein sequence ID" value="VUZ52610.1"/>
    <property type="molecule type" value="Genomic_DNA"/>
</dbReference>
<dbReference type="SUPFAM" id="SSF47874">
    <property type="entry name" value="Annexin"/>
    <property type="match status" value="1"/>
</dbReference>
<reference evidence="4 5" key="1">
    <citation type="submission" date="2019-07" db="EMBL/GenBank/DDBJ databases">
        <authorList>
            <person name="Jastrzebski P J."/>
            <person name="Paukszto L."/>
            <person name="Jastrzebski P J."/>
        </authorList>
    </citation>
    <scope>NUCLEOTIDE SEQUENCE [LARGE SCALE GENOMIC DNA]</scope>
    <source>
        <strain evidence="4 5">WMS-il1</strain>
    </source>
</reference>
<proteinExistence type="inferred from homology"/>
<dbReference type="InterPro" id="IPR037104">
    <property type="entry name" value="Annexin_sf"/>
</dbReference>
<dbReference type="GO" id="GO:0001786">
    <property type="term" value="F:phosphatidylserine binding"/>
    <property type="evidence" value="ECO:0007669"/>
    <property type="project" value="TreeGrafter"/>
</dbReference>
<dbReference type="PANTHER" id="PTHR10502">
    <property type="entry name" value="ANNEXIN"/>
    <property type="match status" value="1"/>
</dbReference>
<evidence type="ECO:0008006" key="6">
    <source>
        <dbReference type="Google" id="ProtNLM"/>
    </source>
</evidence>